<keyword evidence="1" id="KW-0812">Transmembrane</keyword>
<feature type="domain" description="Zinc-ribbon" evidence="2">
    <location>
        <begin position="2"/>
        <end position="22"/>
    </location>
</feature>
<evidence type="ECO:0000313" key="3">
    <source>
        <dbReference type="EMBL" id="PWJ77320.1"/>
    </source>
</evidence>
<dbReference type="Proteomes" id="UP000245412">
    <property type="component" value="Unassembled WGS sequence"/>
</dbReference>
<sequence length="184" mass="20914">MFCLECGEAIPDGSVTCPKCGAVIKKDIDNSSDEQAVVYASQNVTEQEISQKPPLSKKLPKQVYIGIAAVVGIVIIFFIVNAVNKANLKKALVKEWYDTEDSIIKVLDIEDGKMEYRLETGYSWMDMSMGTYDWKPAGKNKIKIKMYQDKYETYTIEFNDDKTSFKISPAITSVDDNEHWYHID</sequence>
<proteinExistence type="predicted"/>
<feature type="transmembrane region" description="Helical" evidence="1">
    <location>
        <begin position="63"/>
        <end position="84"/>
    </location>
</feature>
<gene>
    <name evidence="3" type="ORF">C7383_103164</name>
</gene>
<dbReference type="Pfam" id="PF13240">
    <property type="entry name" value="Zn_Ribbon_1"/>
    <property type="match status" value="1"/>
</dbReference>
<dbReference type="RefSeq" id="WP_109625427.1">
    <property type="nucleotide sequence ID" value="NZ_JANKBI010000002.1"/>
</dbReference>
<evidence type="ECO:0000256" key="1">
    <source>
        <dbReference type="SAM" id="Phobius"/>
    </source>
</evidence>
<name>A0AB73T767_9FIRM</name>
<keyword evidence="1" id="KW-1133">Transmembrane helix</keyword>
<dbReference type="InterPro" id="IPR026870">
    <property type="entry name" value="Zinc_ribbon_dom"/>
</dbReference>
<dbReference type="EMBL" id="QGGY01000003">
    <property type="protein sequence ID" value="PWJ77320.1"/>
    <property type="molecule type" value="Genomic_DNA"/>
</dbReference>
<protein>
    <submittedName>
        <fullName evidence="3">Zinc ribbon protein</fullName>
    </submittedName>
</protein>
<comment type="caution">
    <text evidence="3">The sequence shown here is derived from an EMBL/GenBank/DDBJ whole genome shotgun (WGS) entry which is preliminary data.</text>
</comment>
<evidence type="ECO:0000259" key="2">
    <source>
        <dbReference type="Pfam" id="PF13240"/>
    </source>
</evidence>
<organism evidence="3 4">
    <name type="scientific">Murimonas intestini</name>
    <dbReference type="NCBI Taxonomy" id="1337051"/>
    <lineage>
        <taxon>Bacteria</taxon>
        <taxon>Bacillati</taxon>
        <taxon>Bacillota</taxon>
        <taxon>Clostridia</taxon>
        <taxon>Lachnospirales</taxon>
        <taxon>Lachnospiraceae</taxon>
        <taxon>Murimonas</taxon>
    </lineage>
</organism>
<reference evidence="3 4" key="1">
    <citation type="submission" date="2018-05" db="EMBL/GenBank/DDBJ databases">
        <authorList>
            <person name="Goeker M."/>
            <person name="Huntemann M."/>
            <person name="Clum A."/>
            <person name="Pillay M."/>
            <person name="Palaniappan K."/>
            <person name="Varghese N."/>
            <person name="Mikhailova N."/>
            <person name="Stamatis D."/>
            <person name="Reddy T."/>
            <person name="Daum C."/>
            <person name="Shapiro N."/>
            <person name="Ivanova N."/>
            <person name="Kyrpides N."/>
            <person name="Woyke T."/>
        </authorList>
    </citation>
    <scope>NUCLEOTIDE SEQUENCE [LARGE SCALE GENOMIC DNA]</scope>
    <source>
        <strain evidence="3 4">DSM 26524</strain>
    </source>
</reference>
<keyword evidence="4" id="KW-1185">Reference proteome</keyword>
<keyword evidence="1" id="KW-0472">Membrane</keyword>
<accession>A0AB73T767</accession>
<evidence type="ECO:0000313" key="4">
    <source>
        <dbReference type="Proteomes" id="UP000245412"/>
    </source>
</evidence>
<dbReference type="AlphaFoldDB" id="A0AB73T767"/>